<feature type="region of interest" description="Disordered" evidence="1">
    <location>
        <begin position="162"/>
        <end position="186"/>
    </location>
</feature>
<proteinExistence type="predicted"/>
<name>A0ABT3N1K9_9GAMM</name>
<dbReference type="EMBL" id="JAPFCC010000001">
    <property type="protein sequence ID" value="MCW7555522.1"/>
    <property type="molecule type" value="Genomic_DNA"/>
</dbReference>
<keyword evidence="3" id="KW-1185">Reference proteome</keyword>
<dbReference type="RefSeq" id="WP_262565274.1">
    <property type="nucleotide sequence ID" value="NZ_JAPFCC010000001.1"/>
</dbReference>
<evidence type="ECO:0008006" key="4">
    <source>
        <dbReference type="Google" id="ProtNLM"/>
    </source>
</evidence>
<organism evidence="2 3">
    <name type="scientific">Endozoicomonas gorgoniicola</name>
    <dbReference type="NCBI Taxonomy" id="1234144"/>
    <lineage>
        <taxon>Bacteria</taxon>
        <taxon>Pseudomonadati</taxon>
        <taxon>Pseudomonadota</taxon>
        <taxon>Gammaproteobacteria</taxon>
        <taxon>Oceanospirillales</taxon>
        <taxon>Endozoicomonadaceae</taxon>
        <taxon>Endozoicomonas</taxon>
    </lineage>
</organism>
<feature type="region of interest" description="Disordered" evidence="1">
    <location>
        <begin position="1"/>
        <end position="27"/>
    </location>
</feature>
<dbReference type="Proteomes" id="UP001209854">
    <property type="component" value="Unassembled WGS sequence"/>
</dbReference>
<accession>A0ABT3N1K9</accession>
<evidence type="ECO:0000256" key="1">
    <source>
        <dbReference type="SAM" id="MobiDB-lite"/>
    </source>
</evidence>
<reference evidence="2 3" key="1">
    <citation type="submission" date="2022-10" db="EMBL/GenBank/DDBJ databases">
        <title>High-quality genome sequences of two octocoral-associated bacteria, Endozoicomonas euniceicola EF212 and Endozoicomonas gorgoniicola PS125.</title>
        <authorList>
            <person name="Chiou Y.-J."/>
            <person name="Chen Y.-H."/>
        </authorList>
    </citation>
    <scope>NUCLEOTIDE SEQUENCE [LARGE SCALE GENOMIC DNA]</scope>
    <source>
        <strain evidence="2 3">PS125</strain>
    </source>
</reference>
<sequence>MGISLGGGKSKSKSQSSSESSPLSPDEVQKYFEMINKNSGGRLNDWATNGTAAVNYNPLTKEELSAIGGAGETRRQATKELLNNQMDTIKNDSSLTVAQRMRGQQVANESASKSLDGINKEVEASMSALVSQDRMRQYQAALQNSLIPREDLAAIASIFFGGKGQKSSSQSSGSGSSWNFSGGVKI</sequence>
<gene>
    <name evidence="2" type="ORF">NX722_23445</name>
</gene>
<evidence type="ECO:0000313" key="3">
    <source>
        <dbReference type="Proteomes" id="UP001209854"/>
    </source>
</evidence>
<comment type="caution">
    <text evidence="2">The sequence shown here is derived from an EMBL/GenBank/DDBJ whole genome shotgun (WGS) entry which is preliminary data.</text>
</comment>
<feature type="compositionally biased region" description="Low complexity" evidence="1">
    <location>
        <begin position="13"/>
        <end position="25"/>
    </location>
</feature>
<protein>
    <recommendedName>
        <fullName evidence="4">DNA pilot protein</fullName>
    </recommendedName>
</protein>
<evidence type="ECO:0000313" key="2">
    <source>
        <dbReference type="EMBL" id="MCW7555522.1"/>
    </source>
</evidence>